<evidence type="ECO:0000313" key="4">
    <source>
        <dbReference type="Proteomes" id="UP000799539"/>
    </source>
</evidence>
<dbReference type="OrthoDB" id="3514033at2759"/>
<feature type="compositionally biased region" description="Basic and acidic residues" evidence="1">
    <location>
        <begin position="205"/>
        <end position="224"/>
    </location>
</feature>
<feature type="region of interest" description="Disordered" evidence="1">
    <location>
        <begin position="109"/>
        <end position="231"/>
    </location>
</feature>
<feature type="compositionally biased region" description="Acidic residues" evidence="1">
    <location>
        <begin position="111"/>
        <end position="135"/>
    </location>
</feature>
<proteinExistence type="predicted"/>
<feature type="compositionally biased region" description="Polar residues" evidence="1">
    <location>
        <begin position="138"/>
        <end position="158"/>
    </location>
</feature>
<evidence type="ECO:0000313" key="3">
    <source>
        <dbReference type="EMBL" id="KAF2207440.1"/>
    </source>
</evidence>
<dbReference type="EMBL" id="ML992703">
    <property type="protein sequence ID" value="KAF2207440.1"/>
    <property type="molecule type" value="Genomic_DNA"/>
</dbReference>
<dbReference type="Proteomes" id="UP000799539">
    <property type="component" value="Unassembled WGS sequence"/>
</dbReference>
<keyword evidence="4" id="KW-1185">Reference proteome</keyword>
<gene>
    <name evidence="3" type="ORF">CERZMDRAFT_88485</name>
</gene>
<sequence>MAPYSYASTNSVAVPGRIKCGRCGEIKGPAAFSIKQRGDLAEHMRVNPRFNAASQGQVSCIGCTTRQVVELHCSQCDLDKGLDKFSKAQRRDPDNAICWKCAEDRANYEPGAEEGDDSSGGDSNDSDYGSDDDDFTISAETGTNSASGIVRGTYSSHAGVSLPPSSTATSSKAPSSVLRSTTNTKVQPSSGGGKFAKVKAVPRKVVYDKATEERDQASDSDKDGYVMSDSD</sequence>
<feature type="domain" description="Stc1" evidence="2">
    <location>
        <begin position="19"/>
        <end position="102"/>
    </location>
</feature>
<reference evidence="3" key="1">
    <citation type="journal article" date="2020" name="Stud. Mycol.">
        <title>101 Dothideomycetes genomes: a test case for predicting lifestyles and emergence of pathogens.</title>
        <authorList>
            <person name="Haridas S."/>
            <person name="Albert R."/>
            <person name="Binder M."/>
            <person name="Bloem J."/>
            <person name="Labutti K."/>
            <person name="Salamov A."/>
            <person name="Andreopoulos B."/>
            <person name="Baker S."/>
            <person name="Barry K."/>
            <person name="Bills G."/>
            <person name="Bluhm B."/>
            <person name="Cannon C."/>
            <person name="Castanera R."/>
            <person name="Culley D."/>
            <person name="Daum C."/>
            <person name="Ezra D."/>
            <person name="Gonzalez J."/>
            <person name="Henrissat B."/>
            <person name="Kuo A."/>
            <person name="Liang C."/>
            <person name="Lipzen A."/>
            <person name="Lutzoni F."/>
            <person name="Magnuson J."/>
            <person name="Mondo S."/>
            <person name="Nolan M."/>
            <person name="Ohm R."/>
            <person name="Pangilinan J."/>
            <person name="Park H.-J."/>
            <person name="Ramirez L."/>
            <person name="Alfaro M."/>
            <person name="Sun H."/>
            <person name="Tritt A."/>
            <person name="Yoshinaga Y."/>
            <person name="Zwiers L.-H."/>
            <person name="Turgeon B."/>
            <person name="Goodwin S."/>
            <person name="Spatafora J."/>
            <person name="Crous P."/>
            <person name="Grigoriev I."/>
        </authorList>
    </citation>
    <scope>NUCLEOTIDE SEQUENCE</scope>
    <source>
        <strain evidence="3">SCOH1-5</strain>
    </source>
</reference>
<organism evidence="3 4">
    <name type="scientific">Cercospora zeae-maydis SCOH1-5</name>
    <dbReference type="NCBI Taxonomy" id="717836"/>
    <lineage>
        <taxon>Eukaryota</taxon>
        <taxon>Fungi</taxon>
        <taxon>Dikarya</taxon>
        <taxon>Ascomycota</taxon>
        <taxon>Pezizomycotina</taxon>
        <taxon>Dothideomycetes</taxon>
        <taxon>Dothideomycetidae</taxon>
        <taxon>Mycosphaerellales</taxon>
        <taxon>Mycosphaerellaceae</taxon>
        <taxon>Cercospora</taxon>
    </lineage>
</organism>
<feature type="compositionally biased region" description="Low complexity" evidence="1">
    <location>
        <begin position="161"/>
        <end position="176"/>
    </location>
</feature>
<feature type="compositionally biased region" description="Polar residues" evidence="1">
    <location>
        <begin position="177"/>
        <end position="189"/>
    </location>
</feature>
<evidence type="ECO:0000259" key="2">
    <source>
        <dbReference type="Pfam" id="PF12898"/>
    </source>
</evidence>
<protein>
    <recommendedName>
        <fullName evidence="2">Stc1 domain-containing protein</fullName>
    </recommendedName>
</protein>
<dbReference type="Pfam" id="PF12898">
    <property type="entry name" value="Stc1"/>
    <property type="match status" value="1"/>
</dbReference>
<accession>A0A6A6F2J7</accession>
<dbReference type="InterPro" id="IPR024630">
    <property type="entry name" value="Stc1"/>
</dbReference>
<dbReference type="AlphaFoldDB" id="A0A6A6F2J7"/>
<name>A0A6A6F2J7_9PEZI</name>
<evidence type="ECO:0000256" key="1">
    <source>
        <dbReference type="SAM" id="MobiDB-lite"/>
    </source>
</evidence>